<protein>
    <submittedName>
        <fullName evidence="1">Unannotated protein</fullName>
    </submittedName>
</protein>
<sequence>MEIDDVECAHSIRRNVDLLAVDQEVAMAYELARHIAALCEACAIDDIVETGLKEDEQVVTGLTSET</sequence>
<accession>A0A6J6DTV5</accession>
<reference evidence="1" key="1">
    <citation type="submission" date="2020-05" db="EMBL/GenBank/DDBJ databases">
        <authorList>
            <person name="Chiriac C."/>
            <person name="Salcher M."/>
            <person name="Ghai R."/>
            <person name="Kavagutti S V."/>
        </authorList>
    </citation>
    <scope>NUCLEOTIDE SEQUENCE</scope>
</reference>
<gene>
    <name evidence="1" type="ORF">UFOPK1650_00443</name>
</gene>
<proteinExistence type="predicted"/>
<evidence type="ECO:0000313" key="1">
    <source>
        <dbReference type="EMBL" id="CAB4565603.1"/>
    </source>
</evidence>
<dbReference type="EMBL" id="CAEZTJ010000045">
    <property type="protein sequence ID" value="CAB4565603.1"/>
    <property type="molecule type" value="Genomic_DNA"/>
</dbReference>
<organism evidence="1">
    <name type="scientific">freshwater metagenome</name>
    <dbReference type="NCBI Taxonomy" id="449393"/>
    <lineage>
        <taxon>unclassified sequences</taxon>
        <taxon>metagenomes</taxon>
        <taxon>ecological metagenomes</taxon>
    </lineage>
</organism>
<name>A0A6J6DTV5_9ZZZZ</name>
<dbReference type="AlphaFoldDB" id="A0A6J6DTV5"/>